<feature type="signal peptide" evidence="1">
    <location>
        <begin position="1"/>
        <end position="26"/>
    </location>
</feature>
<comment type="caution">
    <text evidence="2">The sequence shown here is derived from an EMBL/GenBank/DDBJ whole genome shotgun (WGS) entry which is preliminary data.</text>
</comment>
<feature type="chain" id="PRO_5004901211" evidence="1">
    <location>
        <begin position="27"/>
        <end position="363"/>
    </location>
</feature>
<name>W7TSX8_9STRA</name>
<evidence type="ECO:0000313" key="2">
    <source>
        <dbReference type="EMBL" id="EWM29267.1"/>
    </source>
</evidence>
<dbReference type="EMBL" id="AZIL01000174">
    <property type="protein sequence ID" value="EWM29267.1"/>
    <property type="molecule type" value="Genomic_DNA"/>
</dbReference>
<keyword evidence="1" id="KW-0732">Signal</keyword>
<accession>W7TSX8</accession>
<organism evidence="2 3">
    <name type="scientific">Nannochloropsis gaditana</name>
    <dbReference type="NCBI Taxonomy" id="72520"/>
    <lineage>
        <taxon>Eukaryota</taxon>
        <taxon>Sar</taxon>
        <taxon>Stramenopiles</taxon>
        <taxon>Ochrophyta</taxon>
        <taxon>Eustigmatophyceae</taxon>
        <taxon>Eustigmatales</taxon>
        <taxon>Monodopsidaceae</taxon>
        <taxon>Nannochloropsis</taxon>
    </lineage>
</organism>
<proteinExistence type="predicted"/>
<keyword evidence="3" id="KW-1185">Reference proteome</keyword>
<reference evidence="2 3" key="1">
    <citation type="journal article" date="2014" name="Mol. Plant">
        <title>Chromosome Scale Genome Assembly and Transcriptome Profiling of Nannochloropsis gaditana in Nitrogen Depletion.</title>
        <authorList>
            <person name="Corteggiani Carpinelli E."/>
            <person name="Telatin A."/>
            <person name="Vitulo N."/>
            <person name="Forcato C."/>
            <person name="D'Angelo M."/>
            <person name="Schiavon R."/>
            <person name="Vezzi A."/>
            <person name="Giacometti G.M."/>
            <person name="Morosinotto T."/>
            <person name="Valle G."/>
        </authorList>
    </citation>
    <scope>NUCLEOTIDE SEQUENCE [LARGE SCALE GENOMIC DNA]</scope>
    <source>
        <strain evidence="2 3">B-31</strain>
    </source>
</reference>
<sequence>MGGGTFLRCHVPAVTLAVSLLLQIEAFPLSTARAGSVFKGPRLRLKRLLVSGAPVAAPVTATAASVAPDLEFGNSGIEGGDVDVEWFEALQAYGRDSRPSDPLLKLLAGVSSWMQFETRVENEWVTNRVECEEDRDRLKMKLGDFMDALQEYVHAHTLFTQVLSPTANGCDGMFLERVRFEAFESAQSTIRRKQEGYLAAHVRFWADLAAVLRSQEDIPQGGVAQLDQTIALPAPYGQGDSGIVSLPPPSLFPWALDEVGGGVEDQVGAVLLLKAAVLPALETAKRERSKESFSRYAKLWGRLWRKAGTWFGADPESSAFLEELYRSTGGRVAMNDDSSRTGLSLAGVGPVERRGMEDAWLQE</sequence>
<dbReference type="OrthoDB" id="10289367at2759"/>
<dbReference type="Proteomes" id="UP000019335">
    <property type="component" value="Chromosome 3"/>
</dbReference>
<evidence type="ECO:0000313" key="3">
    <source>
        <dbReference type="Proteomes" id="UP000019335"/>
    </source>
</evidence>
<dbReference type="AlphaFoldDB" id="W7TSX8"/>
<protein>
    <submittedName>
        <fullName evidence="2">Uncharacterized protein</fullName>
    </submittedName>
</protein>
<gene>
    <name evidence="2" type="ORF">Naga_100029g24</name>
</gene>
<evidence type="ECO:0000256" key="1">
    <source>
        <dbReference type="SAM" id="SignalP"/>
    </source>
</evidence>